<organism evidence="2 3">
    <name type="scientific">Elysia crispata</name>
    <name type="common">lettuce slug</name>
    <dbReference type="NCBI Taxonomy" id="231223"/>
    <lineage>
        <taxon>Eukaryota</taxon>
        <taxon>Metazoa</taxon>
        <taxon>Spiralia</taxon>
        <taxon>Lophotrochozoa</taxon>
        <taxon>Mollusca</taxon>
        <taxon>Gastropoda</taxon>
        <taxon>Heterobranchia</taxon>
        <taxon>Euthyneura</taxon>
        <taxon>Panpulmonata</taxon>
        <taxon>Sacoglossa</taxon>
        <taxon>Placobranchoidea</taxon>
        <taxon>Plakobranchidae</taxon>
        <taxon>Elysia</taxon>
    </lineage>
</organism>
<reference evidence="2" key="1">
    <citation type="journal article" date="2023" name="G3 (Bethesda)">
        <title>A reference genome for the long-term kleptoplast-retaining sea slug Elysia crispata morphotype clarki.</title>
        <authorList>
            <person name="Eastman K.E."/>
            <person name="Pendleton A.L."/>
            <person name="Shaikh M.A."/>
            <person name="Suttiyut T."/>
            <person name="Ogas R."/>
            <person name="Tomko P."/>
            <person name="Gavelis G."/>
            <person name="Widhalm J.R."/>
            <person name="Wisecaver J.H."/>
        </authorList>
    </citation>
    <scope>NUCLEOTIDE SEQUENCE</scope>
    <source>
        <strain evidence="2">ECLA1</strain>
    </source>
</reference>
<dbReference type="Proteomes" id="UP001283361">
    <property type="component" value="Unassembled WGS sequence"/>
</dbReference>
<keyword evidence="3" id="KW-1185">Reference proteome</keyword>
<proteinExistence type="predicted"/>
<keyword evidence="1" id="KW-0472">Membrane</keyword>
<evidence type="ECO:0000313" key="2">
    <source>
        <dbReference type="EMBL" id="KAK3776453.1"/>
    </source>
</evidence>
<protein>
    <submittedName>
        <fullName evidence="2">Uncharacterized protein</fullName>
    </submittedName>
</protein>
<keyword evidence="1" id="KW-0812">Transmembrane</keyword>
<evidence type="ECO:0000313" key="3">
    <source>
        <dbReference type="Proteomes" id="UP001283361"/>
    </source>
</evidence>
<dbReference type="AlphaFoldDB" id="A0AAE0ZVI2"/>
<evidence type="ECO:0000256" key="1">
    <source>
        <dbReference type="SAM" id="Phobius"/>
    </source>
</evidence>
<name>A0AAE0ZVI2_9GAST</name>
<dbReference type="EMBL" id="JAWDGP010003216">
    <property type="protein sequence ID" value="KAK3776453.1"/>
    <property type="molecule type" value="Genomic_DNA"/>
</dbReference>
<feature type="transmembrane region" description="Helical" evidence="1">
    <location>
        <begin position="20"/>
        <end position="36"/>
    </location>
</feature>
<comment type="caution">
    <text evidence="2">The sequence shown here is derived from an EMBL/GenBank/DDBJ whole genome shotgun (WGS) entry which is preliminary data.</text>
</comment>
<gene>
    <name evidence="2" type="ORF">RRG08_023805</name>
</gene>
<sequence length="76" mass="8588">MSSKVKNDTALGSLILSVERLNYLLIVLCMLYRLWYCREATNGFSQDCDIASPHPHQVILTGRMGRDKFMSLGVIP</sequence>
<accession>A0AAE0ZVI2</accession>
<keyword evidence="1" id="KW-1133">Transmembrane helix</keyword>